<dbReference type="EMBL" id="CP050995">
    <property type="protein sequence ID" value="QIY90107.1"/>
    <property type="molecule type" value="Genomic_DNA"/>
</dbReference>
<protein>
    <submittedName>
        <fullName evidence="1">Alpha/beta fold hydrolase</fullName>
    </submittedName>
</protein>
<accession>A0ABX6KN82</accession>
<proteinExistence type="predicted"/>
<evidence type="ECO:0000313" key="1">
    <source>
        <dbReference type="EMBL" id="QIY90107.1"/>
    </source>
</evidence>
<name>A0ABX6KN82_CHRGL</name>
<organism evidence="1 2">
    <name type="scientific">Chryseobacterium gallinarum</name>
    <dbReference type="NCBI Taxonomy" id="1324352"/>
    <lineage>
        <taxon>Bacteria</taxon>
        <taxon>Pseudomonadati</taxon>
        <taxon>Bacteroidota</taxon>
        <taxon>Flavobacteriia</taxon>
        <taxon>Flavobacteriales</taxon>
        <taxon>Weeksellaceae</taxon>
        <taxon>Chryseobacterium group</taxon>
        <taxon>Chryseobacterium</taxon>
    </lineage>
</organism>
<gene>
    <name evidence="1" type="ORF">FOB44_05295</name>
</gene>
<dbReference type="PANTHER" id="PTHR15394">
    <property type="entry name" value="SERINE HYDROLASE RBBP9"/>
    <property type="match status" value="1"/>
</dbReference>
<keyword evidence="2" id="KW-1185">Reference proteome</keyword>
<dbReference type="Gene3D" id="3.40.50.1820">
    <property type="entry name" value="alpha/beta hydrolase"/>
    <property type="match status" value="1"/>
</dbReference>
<reference evidence="1 2" key="1">
    <citation type="submission" date="2019-09" db="EMBL/GenBank/DDBJ databases">
        <title>FDA dAtabase for Regulatory Grade micrObial Sequences (FDA-ARGOS): Supporting development and validation of Infectious Disease Dx tests.</title>
        <authorList>
            <person name="Sciortino C."/>
            <person name="Tallon L."/>
            <person name="Sadzewicz L."/>
            <person name="Vavikolanu K."/>
            <person name="Mehta A."/>
            <person name="Aluvathingal J."/>
            <person name="Nadendla S."/>
            <person name="Nandy P."/>
            <person name="Geyer C."/>
            <person name="Yan Y."/>
            <person name="Sichtig H."/>
        </authorList>
    </citation>
    <scope>NUCLEOTIDE SEQUENCE [LARGE SCALE GENOMIC DNA]</scope>
    <source>
        <strain evidence="1 2">FDAARGOS_636</strain>
    </source>
</reference>
<dbReference type="SUPFAM" id="SSF53474">
    <property type="entry name" value="alpha/beta-Hydrolases"/>
    <property type="match status" value="1"/>
</dbReference>
<dbReference type="InterPro" id="IPR029058">
    <property type="entry name" value="AB_hydrolase_fold"/>
</dbReference>
<keyword evidence="1" id="KW-0378">Hydrolase</keyword>
<sequence>MKKQVLFIHGGGDNGYETDQKLQLSLQKNLGEECEVLYPVMRAIEEEKLAAEWLAQIDSEISKIHGEIILVGHSLGGSMILKYLSEWGIPVNITGIFLIAPPFWSGDRDWVQPLKLKKNFASQLSQDIPIFFYQCKDDNVVPYEHFARYKKEVPWASFREILMGGHQFNNDVSIVAMDIVANSGKNR</sequence>
<evidence type="ECO:0000313" key="2">
    <source>
        <dbReference type="Proteomes" id="UP000501570"/>
    </source>
</evidence>
<dbReference type="GO" id="GO:0016787">
    <property type="term" value="F:hydrolase activity"/>
    <property type="evidence" value="ECO:0007669"/>
    <property type="project" value="UniProtKB-KW"/>
</dbReference>
<dbReference type="InterPro" id="IPR010662">
    <property type="entry name" value="RBBP9/YdeN"/>
</dbReference>
<dbReference type="Pfam" id="PF06821">
    <property type="entry name" value="Ser_hydrolase"/>
    <property type="match status" value="1"/>
</dbReference>
<dbReference type="RefSeq" id="WP_168237873.1">
    <property type="nucleotide sequence ID" value="NZ_CP050995.1"/>
</dbReference>
<dbReference type="Proteomes" id="UP000501570">
    <property type="component" value="Chromosome"/>
</dbReference>
<dbReference type="PANTHER" id="PTHR15394:SF3">
    <property type="entry name" value="SERINE HYDROLASE RBBP9"/>
    <property type="match status" value="1"/>
</dbReference>